<feature type="region of interest" description="Disordered" evidence="1">
    <location>
        <begin position="612"/>
        <end position="650"/>
    </location>
</feature>
<dbReference type="EMBL" id="CP144745">
    <property type="protein sequence ID" value="WVZ52527.1"/>
    <property type="molecule type" value="Genomic_DNA"/>
</dbReference>
<evidence type="ECO:0000313" key="3">
    <source>
        <dbReference type="EMBL" id="WVZ52527.1"/>
    </source>
</evidence>
<feature type="compositionally biased region" description="Basic and acidic residues" evidence="1">
    <location>
        <begin position="624"/>
        <end position="645"/>
    </location>
</feature>
<feature type="compositionally biased region" description="Basic and acidic residues" evidence="1">
    <location>
        <begin position="391"/>
        <end position="406"/>
    </location>
</feature>
<keyword evidence="2" id="KW-0732">Signal</keyword>
<dbReference type="Proteomes" id="UP001341281">
    <property type="component" value="Chromosome 01"/>
</dbReference>
<dbReference type="AlphaFoldDB" id="A0AAQ3PJ68"/>
<name>A0AAQ3PJ68_PASNO</name>
<reference evidence="3 4" key="1">
    <citation type="submission" date="2024-02" db="EMBL/GenBank/DDBJ databases">
        <title>High-quality chromosome-scale genome assembly of Pensacola bahiagrass (Paspalum notatum Flugge var. saurae).</title>
        <authorList>
            <person name="Vega J.M."/>
            <person name="Podio M."/>
            <person name="Orjuela J."/>
            <person name="Siena L.A."/>
            <person name="Pessino S.C."/>
            <person name="Combes M.C."/>
            <person name="Mariac C."/>
            <person name="Albertini E."/>
            <person name="Pupilli F."/>
            <person name="Ortiz J.P.A."/>
            <person name="Leblanc O."/>
        </authorList>
    </citation>
    <scope>NUCLEOTIDE SEQUENCE [LARGE SCALE GENOMIC DNA]</scope>
    <source>
        <strain evidence="3">R1</strain>
        <tissue evidence="3">Leaf</tissue>
    </source>
</reference>
<feature type="compositionally biased region" description="Acidic residues" evidence="1">
    <location>
        <begin position="341"/>
        <end position="354"/>
    </location>
</feature>
<keyword evidence="4" id="KW-1185">Reference proteome</keyword>
<feature type="compositionally biased region" description="Basic and acidic residues" evidence="1">
    <location>
        <begin position="413"/>
        <end position="440"/>
    </location>
</feature>
<evidence type="ECO:0000256" key="2">
    <source>
        <dbReference type="SAM" id="SignalP"/>
    </source>
</evidence>
<evidence type="ECO:0000256" key="1">
    <source>
        <dbReference type="SAM" id="MobiDB-lite"/>
    </source>
</evidence>
<organism evidence="3 4">
    <name type="scientific">Paspalum notatum var. saurae</name>
    <dbReference type="NCBI Taxonomy" id="547442"/>
    <lineage>
        <taxon>Eukaryota</taxon>
        <taxon>Viridiplantae</taxon>
        <taxon>Streptophyta</taxon>
        <taxon>Embryophyta</taxon>
        <taxon>Tracheophyta</taxon>
        <taxon>Spermatophyta</taxon>
        <taxon>Magnoliopsida</taxon>
        <taxon>Liliopsida</taxon>
        <taxon>Poales</taxon>
        <taxon>Poaceae</taxon>
        <taxon>PACMAD clade</taxon>
        <taxon>Panicoideae</taxon>
        <taxon>Andropogonodae</taxon>
        <taxon>Paspaleae</taxon>
        <taxon>Paspalinae</taxon>
        <taxon>Paspalum</taxon>
    </lineage>
</organism>
<proteinExistence type="predicted"/>
<feature type="compositionally biased region" description="Acidic residues" evidence="1">
    <location>
        <begin position="317"/>
        <end position="332"/>
    </location>
</feature>
<feature type="region of interest" description="Disordered" evidence="1">
    <location>
        <begin position="292"/>
        <end position="440"/>
    </location>
</feature>
<evidence type="ECO:0000313" key="4">
    <source>
        <dbReference type="Proteomes" id="UP001341281"/>
    </source>
</evidence>
<sequence length="674" mass="74914">MLIAPEERESIPIISFALVLFVLPLGVAEGDSDGDDEASGRSDEDFWGHLIRTPPGPCATKASYLTFLQVQLIQDLPQLILFKPFLSPTGGFFVTMATTRQSKLPECQRITRSSLEVVGDEQGTSKNNDKAVHLEAKKRKIPSDAAGTDKEKAVTDVQERFKQRKISQVPRLYQTVINANEIGDFNWYESVVRILKASKQPSGKNNILKPCQLFLMILYLDSLETNLKGMSSRSSRISVWTTAPVKKAIRMDTKSDGTFGALQLKSNFATQDEVFLGQSLQIDDFINAHVPRSLGPERYNLSEDDEDLVDRDTESDHGDEDYEEQATEDDKYDGDQHDEGYDGDNGDDCDEQEENEQHQAEKDDYDEGNKSGGDQAEKDDCDEGNKSGGDQAEKDDCHEDNSKRGSLEVGKNQQDHHHEKEGDWNKPMYEDQKDDQTECDHQIDQHEEMVVGENHGKIDARNTNYTNVEVVSENQESGNEVPRIQHDTTTEAAPNVDLHPSGHAEFTSQHSDDSFITIAAQSQPSKFTQTQNCDIELEDTIPKLIPKQKTVDFSSADSTMVDPRPSDVSIVNLISTLSRFLNFNSTDSEKGTVGATKRARVIAGSFSPPSFDLGIDNLSQQSNEEPKDADTKTDGSKALHDDGHEANPIPILSQGQLDVGHEANPILYIFPRSA</sequence>
<protein>
    <submittedName>
        <fullName evidence="3">Uncharacterized protein</fullName>
    </submittedName>
</protein>
<feature type="signal peptide" evidence="2">
    <location>
        <begin position="1"/>
        <end position="30"/>
    </location>
</feature>
<feature type="chain" id="PRO_5042854376" evidence="2">
    <location>
        <begin position="31"/>
        <end position="674"/>
    </location>
</feature>
<gene>
    <name evidence="3" type="ORF">U9M48_003575</name>
</gene>
<accession>A0AAQ3PJ68</accession>